<keyword evidence="3" id="KW-1185">Reference proteome</keyword>
<dbReference type="Proteomes" id="UP000055024">
    <property type="component" value="Unassembled WGS sequence"/>
</dbReference>
<name>A0A0V1HNU4_9BILA</name>
<sequence>MSRNKVLLFVSIIWLLISGTADGSCPVSSTNFGGRLLEEGGCLTVVDISEPQKLYGKITLDHLHRFCMESFKGGRLLSFTDSQKLQILAGVNFKKDPTSTILLHPVYANGDS</sequence>
<proteinExistence type="predicted"/>
<keyword evidence="1" id="KW-0732">Signal</keyword>
<evidence type="ECO:0000256" key="1">
    <source>
        <dbReference type="SAM" id="SignalP"/>
    </source>
</evidence>
<gene>
    <name evidence="2" type="ORF">T11_11653</name>
</gene>
<comment type="caution">
    <text evidence="2">The sequence shown here is derived from an EMBL/GenBank/DDBJ whole genome shotgun (WGS) entry which is preliminary data.</text>
</comment>
<dbReference type="EMBL" id="JYDP01000046">
    <property type="protein sequence ID" value="KRZ11826.1"/>
    <property type="molecule type" value="Genomic_DNA"/>
</dbReference>
<feature type="signal peptide" evidence="1">
    <location>
        <begin position="1"/>
        <end position="23"/>
    </location>
</feature>
<feature type="chain" id="PRO_5006879316" evidence="1">
    <location>
        <begin position="24"/>
        <end position="112"/>
    </location>
</feature>
<accession>A0A0V1HNU4</accession>
<reference evidence="2 3" key="1">
    <citation type="submission" date="2015-01" db="EMBL/GenBank/DDBJ databases">
        <title>Evolution of Trichinella species and genotypes.</title>
        <authorList>
            <person name="Korhonen P.K."/>
            <person name="Edoardo P."/>
            <person name="Giuseppe L.R."/>
            <person name="Gasser R.B."/>
        </authorList>
    </citation>
    <scope>NUCLEOTIDE SEQUENCE [LARGE SCALE GENOMIC DNA]</scope>
    <source>
        <strain evidence="2">ISS1029</strain>
    </source>
</reference>
<organism evidence="2 3">
    <name type="scientific">Trichinella zimbabwensis</name>
    <dbReference type="NCBI Taxonomy" id="268475"/>
    <lineage>
        <taxon>Eukaryota</taxon>
        <taxon>Metazoa</taxon>
        <taxon>Ecdysozoa</taxon>
        <taxon>Nematoda</taxon>
        <taxon>Enoplea</taxon>
        <taxon>Dorylaimia</taxon>
        <taxon>Trichinellida</taxon>
        <taxon>Trichinellidae</taxon>
        <taxon>Trichinella</taxon>
    </lineage>
</organism>
<protein>
    <submittedName>
        <fullName evidence="2">Uncharacterized protein</fullName>
    </submittedName>
</protein>
<dbReference type="AlphaFoldDB" id="A0A0V1HNU4"/>
<dbReference type="OrthoDB" id="5919318at2759"/>
<evidence type="ECO:0000313" key="3">
    <source>
        <dbReference type="Proteomes" id="UP000055024"/>
    </source>
</evidence>
<evidence type="ECO:0000313" key="2">
    <source>
        <dbReference type="EMBL" id="KRZ11826.1"/>
    </source>
</evidence>